<evidence type="ECO:0000313" key="1">
    <source>
        <dbReference type="EMBL" id="GEZ50631.1"/>
    </source>
</evidence>
<dbReference type="Gene3D" id="3.80.10.10">
    <property type="entry name" value="Ribonuclease Inhibitor"/>
    <property type="match status" value="1"/>
</dbReference>
<sequence length="131" mass="14286">MHPMQQKATKANEYYSCVDHDPQLGPLTNFFGVGLAFPSLEILSFDGMSGWELWSTSCGSGDRYVVFPCLKALSITCCPNLVEVSLEALPSLKVLTICGCGNGVLRSVVHVAPTVTKLTIEYIKRHSEDFG</sequence>
<proteinExistence type="predicted"/>
<comment type="caution">
    <text evidence="1">The sequence shown here is derived from an EMBL/GenBank/DDBJ whole genome shotgun (WGS) entry which is preliminary data.</text>
</comment>
<name>A0A699IFY8_TANCI</name>
<accession>A0A699IFY8</accession>
<dbReference type="AlphaFoldDB" id="A0A699IFY8"/>
<protein>
    <submittedName>
        <fullName evidence="1">NB-ARC domains-containing protein</fullName>
    </submittedName>
</protein>
<reference evidence="1" key="1">
    <citation type="journal article" date="2019" name="Sci. Rep.">
        <title>Draft genome of Tanacetum cinerariifolium, the natural source of mosquito coil.</title>
        <authorList>
            <person name="Yamashiro T."/>
            <person name="Shiraishi A."/>
            <person name="Satake H."/>
            <person name="Nakayama K."/>
        </authorList>
    </citation>
    <scope>NUCLEOTIDE SEQUENCE</scope>
</reference>
<gene>
    <name evidence="1" type="ORF">Tci_522604</name>
</gene>
<dbReference type="SUPFAM" id="SSF52058">
    <property type="entry name" value="L domain-like"/>
    <property type="match status" value="1"/>
</dbReference>
<dbReference type="EMBL" id="BKCJ010287255">
    <property type="protein sequence ID" value="GEZ50631.1"/>
    <property type="molecule type" value="Genomic_DNA"/>
</dbReference>
<organism evidence="1">
    <name type="scientific">Tanacetum cinerariifolium</name>
    <name type="common">Dalmatian daisy</name>
    <name type="synonym">Chrysanthemum cinerariifolium</name>
    <dbReference type="NCBI Taxonomy" id="118510"/>
    <lineage>
        <taxon>Eukaryota</taxon>
        <taxon>Viridiplantae</taxon>
        <taxon>Streptophyta</taxon>
        <taxon>Embryophyta</taxon>
        <taxon>Tracheophyta</taxon>
        <taxon>Spermatophyta</taxon>
        <taxon>Magnoliopsida</taxon>
        <taxon>eudicotyledons</taxon>
        <taxon>Gunneridae</taxon>
        <taxon>Pentapetalae</taxon>
        <taxon>asterids</taxon>
        <taxon>campanulids</taxon>
        <taxon>Asterales</taxon>
        <taxon>Asteraceae</taxon>
        <taxon>Asteroideae</taxon>
        <taxon>Anthemideae</taxon>
        <taxon>Anthemidinae</taxon>
        <taxon>Tanacetum</taxon>
    </lineage>
</organism>
<dbReference type="InterPro" id="IPR032675">
    <property type="entry name" value="LRR_dom_sf"/>
</dbReference>